<name>A0A2S7K650_9PROT</name>
<protein>
    <submittedName>
        <fullName evidence="2">Uncharacterized protein</fullName>
    </submittedName>
</protein>
<evidence type="ECO:0000256" key="1">
    <source>
        <dbReference type="SAM" id="Phobius"/>
    </source>
</evidence>
<gene>
    <name evidence="2" type="ORF">CW354_06570</name>
</gene>
<feature type="transmembrane region" description="Helical" evidence="1">
    <location>
        <begin position="20"/>
        <end position="44"/>
    </location>
</feature>
<dbReference type="Proteomes" id="UP000239504">
    <property type="component" value="Unassembled WGS sequence"/>
</dbReference>
<proteinExistence type="predicted"/>
<keyword evidence="1" id="KW-0472">Membrane</keyword>
<comment type="caution">
    <text evidence="2">The sequence shown here is derived from an EMBL/GenBank/DDBJ whole genome shotgun (WGS) entry which is preliminary data.</text>
</comment>
<evidence type="ECO:0000313" key="2">
    <source>
        <dbReference type="EMBL" id="PQA87994.1"/>
    </source>
</evidence>
<evidence type="ECO:0000313" key="3">
    <source>
        <dbReference type="Proteomes" id="UP000239504"/>
    </source>
</evidence>
<dbReference type="EMBL" id="PJCH01000005">
    <property type="protein sequence ID" value="PQA87994.1"/>
    <property type="molecule type" value="Genomic_DNA"/>
</dbReference>
<keyword evidence="3" id="KW-1185">Reference proteome</keyword>
<dbReference type="AlphaFoldDB" id="A0A2S7K650"/>
<dbReference type="RefSeq" id="WP_104829239.1">
    <property type="nucleotide sequence ID" value="NZ_PJCH01000005.1"/>
</dbReference>
<keyword evidence="1" id="KW-0812">Transmembrane</keyword>
<accession>A0A2S7K650</accession>
<organism evidence="2 3">
    <name type="scientific">Hyphococcus luteus</name>
    <dbReference type="NCBI Taxonomy" id="2058213"/>
    <lineage>
        <taxon>Bacteria</taxon>
        <taxon>Pseudomonadati</taxon>
        <taxon>Pseudomonadota</taxon>
        <taxon>Alphaproteobacteria</taxon>
        <taxon>Parvularculales</taxon>
        <taxon>Parvularculaceae</taxon>
        <taxon>Hyphococcus</taxon>
    </lineage>
</organism>
<reference evidence="2 3" key="1">
    <citation type="submission" date="2017-12" db="EMBL/GenBank/DDBJ databases">
        <authorList>
            <person name="Hurst M.R.H."/>
        </authorList>
    </citation>
    <scope>NUCLEOTIDE SEQUENCE [LARGE SCALE GENOMIC DNA]</scope>
    <source>
        <strain evidence="2 3">SY-3-19</strain>
    </source>
</reference>
<keyword evidence="1" id="KW-1133">Transmembrane helix</keyword>
<sequence>MNNQEAAALLMQDIEANMTYLQIGVLAASFMLALIGLVLALRAYNVLSEARMLFWQAGAGVSPASKDEARAARAAAIRAASAKKKIKSNRVRGVI</sequence>